<evidence type="ECO:0000256" key="8">
    <source>
        <dbReference type="ARBA" id="ARBA00023016"/>
    </source>
</evidence>
<dbReference type="Gene3D" id="3.30.70.330">
    <property type="match status" value="1"/>
</dbReference>
<dbReference type="FunFam" id="3.40.50.300:FF:000108">
    <property type="entry name" value="ATP-dependent RNA helicase RhlE"/>
    <property type="match status" value="1"/>
</dbReference>
<dbReference type="SMART" id="SM00487">
    <property type="entry name" value="DEXDc"/>
    <property type="match status" value="1"/>
</dbReference>
<sequence length="638" mass="70346">MSSPVSDNAPVPSGFGALELHPDVLRALTDVGYESPSPIQAATIPPLMEGRDVLGQAQTGTGKTAAFALPILSRIDLKPGKPQALVLAPTRELAIQVAEAFQKYATHMRGLQVLPIYGGQSYGPQLHSLKRGVHVVVGTPGRVIDHLDKGTLDLSELKYLVLDEADEMLRMGFIDDVEKVLQATPPQRQVALFSATMPTVIRKIAQRHLKDPVEVTIKSSTTTAANIHQRYWFVSGMHKLDALTRILEAEPFDAMIIFARTKQATEELAGKLQARGLAAAAINGDIAQPQRERVIQQLKDGKLDILVATDVAARGLDVERISHVFNYDIPYDTESYVHRIGRTGRAGRSGEAILFVSPRERGMLGAIERATRQPIEQMQLPSVEVVNDVRIGKFKQRITDILAQDDLGEFQKLIEQYEQEHNVPAIEIAAALARIAQGDQPLLLSPPPKREKYEPASRERVERAAPRERSSERRPPHAREAGAASHPSAHESRPAEHRPREHGAHDRAPPREFGQRPVRAHATEEGKRTYRIEVGHEHGVKPGNIVGAIANEAGLESQYIGRLSIRDHYSLIDLPDGMPKEVFEHLKKVWVVQQQLRIHEWDGTDTGTSAPPSHKPGGPRKPGGFKPRPAGGKPPKRK</sequence>
<dbReference type="Pfam" id="PF00270">
    <property type="entry name" value="DEAD"/>
    <property type="match status" value="1"/>
</dbReference>
<dbReference type="GO" id="GO:0070417">
    <property type="term" value="P:cellular response to cold"/>
    <property type="evidence" value="ECO:0007669"/>
    <property type="project" value="InterPro"/>
</dbReference>
<feature type="compositionally biased region" description="Basic and acidic residues" evidence="12">
    <location>
        <begin position="448"/>
        <end position="480"/>
    </location>
</feature>
<feature type="short sequence motif" description="Q motif" evidence="11">
    <location>
        <begin position="13"/>
        <end position="41"/>
    </location>
</feature>
<dbReference type="PANTHER" id="PTHR47963:SF8">
    <property type="entry name" value="ATP-DEPENDENT RNA HELICASE DEAD"/>
    <property type="match status" value="1"/>
</dbReference>
<dbReference type="CDD" id="cd00268">
    <property type="entry name" value="DEADc"/>
    <property type="match status" value="1"/>
</dbReference>
<dbReference type="Gene3D" id="3.40.50.300">
    <property type="entry name" value="P-loop containing nucleotide triphosphate hydrolases"/>
    <property type="match status" value="2"/>
</dbReference>
<comment type="similarity">
    <text evidence="10">Belongs to the DEAD box helicase family. DeaD/CsdA subfamily.</text>
</comment>
<keyword evidence="5 10" id="KW-0347">Helicase</keyword>
<feature type="domain" description="Helicase C-terminal" evidence="14">
    <location>
        <begin position="239"/>
        <end position="386"/>
    </location>
</feature>
<dbReference type="EC" id="3.6.4.13" evidence="10"/>
<dbReference type="InterPro" id="IPR028618">
    <property type="entry name" value="DEAD_helicase_DeaD"/>
</dbReference>
<dbReference type="Pfam" id="PF03880">
    <property type="entry name" value="DbpA"/>
    <property type="match status" value="1"/>
</dbReference>
<evidence type="ECO:0000256" key="9">
    <source>
        <dbReference type="ARBA" id="ARBA00047984"/>
    </source>
</evidence>
<evidence type="ECO:0000256" key="1">
    <source>
        <dbReference type="ARBA" id="ARBA00004496"/>
    </source>
</evidence>
<dbReference type="Pfam" id="PF25399">
    <property type="entry name" value="DeaD_dimer"/>
    <property type="match status" value="1"/>
</dbReference>
<evidence type="ECO:0000256" key="2">
    <source>
        <dbReference type="ARBA" id="ARBA00022490"/>
    </source>
</evidence>
<dbReference type="SMART" id="SM00490">
    <property type="entry name" value="HELICc"/>
    <property type="match status" value="1"/>
</dbReference>
<dbReference type="AlphaFoldDB" id="A0AAU7QQ80"/>
<evidence type="ECO:0000256" key="3">
    <source>
        <dbReference type="ARBA" id="ARBA00022741"/>
    </source>
</evidence>
<reference evidence="16" key="1">
    <citation type="submission" date="2024-06" db="EMBL/GenBank/DDBJ databases">
        <authorList>
            <person name="Sun Y."/>
        </authorList>
    </citation>
    <scope>NUCLEOTIDE SEQUENCE</scope>
    <source>
        <strain evidence="16">IGA1.0</strain>
    </source>
</reference>
<dbReference type="InterPro" id="IPR014014">
    <property type="entry name" value="RNA_helicase_DEAD_Q_motif"/>
</dbReference>
<dbReference type="PROSITE" id="PS51192">
    <property type="entry name" value="HELICASE_ATP_BIND_1"/>
    <property type="match status" value="1"/>
</dbReference>
<feature type="domain" description="DEAD-box RNA helicase Q" evidence="15">
    <location>
        <begin position="13"/>
        <end position="41"/>
    </location>
</feature>
<evidence type="ECO:0000256" key="12">
    <source>
        <dbReference type="SAM" id="MobiDB-lite"/>
    </source>
</evidence>
<feature type="region of interest" description="Disordered" evidence="12">
    <location>
        <begin position="601"/>
        <end position="638"/>
    </location>
</feature>
<organism evidence="16">
    <name type="scientific">Rhodanobacter sp. IGA1.0</name>
    <dbReference type="NCBI Taxonomy" id="3158582"/>
    <lineage>
        <taxon>Bacteria</taxon>
        <taxon>Pseudomonadati</taxon>
        <taxon>Pseudomonadota</taxon>
        <taxon>Gammaproteobacteria</taxon>
        <taxon>Lysobacterales</taxon>
        <taxon>Rhodanobacteraceae</taxon>
        <taxon>Rhodanobacter</taxon>
    </lineage>
</organism>
<comment type="catalytic activity">
    <reaction evidence="9 10">
        <text>ATP + H2O = ADP + phosphate + H(+)</text>
        <dbReference type="Rhea" id="RHEA:13065"/>
        <dbReference type="ChEBI" id="CHEBI:15377"/>
        <dbReference type="ChEBI" id="CHEBI:15378"/>
        <dbReference type="ChEBI" id="CHEBI:30616"/>
        <dbReference type="ChEBI" id="CHEBI:43474"/>
        <dbReference type="ChEBI" id="CHEBI:456216"/>
        <dbReference type="EC" id="3.6.4.13"/>
    </reaction>
</comment>
<feature type="region of interest" description="Disordered" evidence="12">
    <location>
        <begin position="440"/>
        <end position="529"/>
    </location>
</feature>
<keyword evidence="6 10" id="KW-0067">ATP-binding</keyword>
<dbReference type="GO" id="GO:0016787">
    <property type="term" value="F:hydrolase activity"/>
    <property type="evidence" value="ECO:0007669"/>
    <property type="project" value="UniProtKB-KW"/>
</dbReference>
<dbReference type="GO" id="GO:0006401">
    <property type="term" value="P:RNA catabolic process"/>
    <property type="evidence" value="ECO:0007669"/>
    <property type="project" value="UniProtKB-UniRule"/>
</dbReference>
<keyword evidence="2 10" id="KW-0963">Cytoplasm</keyword>
<dbReference type="GO" id="GO:0005829">
    <property type="term" value="C:cytosol"/>
    <property type="evidence" value="ECO:0007669"/>
    <property type="project" value="TreeGrafter"/>
</dbReference>
<dbReference type="InterPro" id="IPR027417">
    <property type="entry name" value="P-loop_NTPase"/>
</dbReference>
<dbReference type="PROSITE" id="PS51194">
    <property type="entry name" value="HELICASE_CTER"/>
    <property type="match status" value="1"/>
</dbReference>
<evidence type="ECO:0000256" key="4">
    <source>
        <dbReference type="ARBA" id="ARBA00022801"/>
    </source>
</evidence>
<dbReference type="GO" id="GO:0000027">
    <property type="term" value="P:ribosomal large subunit assembly"/>
    <property type="evidence" value="ECO:0007669"/>
    <property type="project" value="UniProtKB-UniRule"/>
</dbReference>
<comment type="function">
    <text evidence="10">DEAD-box RNA helicase involved in various cellular processes at low temperature, including ribosome biogenesis, mRNA degradation and translation initiation.</text>
</comment>
<dbReference type="CDD" id="cd12499">
    <property type="entry name" value="RRM_EcCsdA_like"/>
    <property type="match status" value="1"/>
</dbReference>
<evidence type="ECO:0000259" key="14">
    <source>
        <dbReference type="PROSITE" id="PS51194"/>
    </source>
</evidence>
<accession>A0AAU7QQ80</accession>
<evidence type="ECO:0000259" key="13">
    <source>
        <dbReference type="PROSITE" id="PS51192"/>
    </source>
</evidence>
<evidence type="ECO:0000259" key="15">
    <source>
        <dbReference type="PROSITE" id="PS51195"/>
    </source>
</evidence>
<evidence type="ECO:0000256" key="6">
    <source>
        <dbReference type="ARBA" id="ARBA00022840"/>
    </source>
</evidence>
<dbReference type="RefSeq" id="WP_350016933.1">
    <property type="nucleotide sequence ID" value="NZ_CP157948.1"/>
</dbReference>
<dbReference type="InterPro" id="IPR050547">
    <property type="entry name" value="DEAD_box_RNA_helicases"/>
</dbReference>
<keyword evidence="4 10" id="KW-0378">Hydrolase</keyword>
<dbReference type="InterPro" id="IPR044742">
    <property type="entry name" value="DEAD/DEAH_RhlB"/>
</dbReference>
<dbReference type="InterPro" id="IPR005580">
    <property type="entry name" value="DbpA/CsdA_RNA-bd_dom"/>
</dbReference>
<dbReference type="InterPro" id="IPR000629">
    <property type="entry name" value="RNA-helicase_DEAD-box_CS"/>
</dbReference>
<feature type="compositionally biased region" description="Basic and acidic residues" evidence="12">
    <location>
        <begin position="488"/>
        <end position="514"/>
    </location>
</feature>
<dbReference type="EMBL" id="CP157948">
    <property type="protein sequence ID" value="XBS91154.1"/>
    <property type="molecule type" value="Genomic_DNA"/>
</dbReference>
<dbReference type="PROSITE" id="PS51195">
    <property type="entry name" value="Q_MOTIF"/>
    <property type="match status" value="1"/>
</dbReference>
<dbReference type="GO" id="GO:0003724">
    <property type="term" value="F:RNA helicase activity"/>
    <property type="evidence" value="ECO:0007669"/>
    <property type="project" value="UniProtKB-UniRule"/>
</dbReference>
<keyword evidence="3 10" id="KW-0547">Nucleotide-binding</keyword>
<dbReference type="PROSITE" id="PS00039">
    <property type="entry name" value="DEAD_ATP_HELICASE"/>
    <property type="match status" value="1"/>
</dbReference>
<keyword evidence="7 10" id="KW-0694">RNA-binding</keyword>
<dbReference type="InterPro" id="IPR001650">
    <property type="entry name" value="Helicase_C-like"/>
</dbReference>
<dbReference type="InterPro" id="IPR034415">
    <property type="entry name" value="CsdA_RRM"/>
</dbReference>
<proteinExistence type="inferred from homology"/>
<keyword evidence="8 10" id="KW-0346">Stress response</keyword>
<dbReference type="InterPro" id="IPR014001">
    <property type="entry name" value="Helicase_ATP-bd"/>
</dbReference>
<dbReference type="SUPFAM" id="SSF52540">
    <property type="entry name" value="P-loop containing nucleoside triphosphate hydrolases"/>
    <property type="match status" value="1"/>
</dbReference>
<dbReference type="InterPro" id="IPR012677">
    <property type="entry name" value="Nucleotide-bd_a/b_plait_sf"/>
</dbReference>
<evidence type="ECO:0000256" key="11">
    <source>
        <dbReference type="PROSITE-ProRule" id="PRU00552"/>
    </source>
</evidence>
<protein>
    <recommendedName>
        <fullName evidence="10">ATP-dependent RNA helicase DeaD</fullName>
        <ecNumber evidence="10">3.6.4.13</ecNumber>
    </recommendedName>
    <alternativeName>
        <fullName evidence="10">Cold-shock DEAD box protein A</fullName>
    </alternativeName>
</protein>
<dbReference type="CDD" id="cd18787">
    <property type="entry name" value="SF2_C_DEAD"/>
    <property type="match status" value="1"/>
</dbReference>
<dbReference type="GO" id="GO:0033592">
    <property type="term" value="F:RNA strand annealing activity"/>
    <property type="evidence" value="ECO:0007669"/>
    <property type="project" value="TreeGrafter"/>
</dbReference>
<evidence type="ECO:0000313" key="16">
    <source>
        <dbReference type="EMBL" id="XBS91154.1"/>
    </source>
</evidence>
<feature type="compositionally biased region" description="Low complexity" evidence="12">
    <location>
        <begin position="611"/>
        <end position="638"/>
    </location>
</feature>
<dbReference type="PANTHER" id="PTHR47963">
    <property type="entry name" value="DEAD-BOX ATP-DEPENDENT RNA HELICASE 47, MITOCHONDRIAL"/>
    <property type="match status" value="1"/>
</dbReference>
<name>A0AAU7QQ80_9GAMM</name>
<dbReference type="InterPro" id="IPR057325">
    <property type="entry name" value="DeaD_dimer"/>
</dbReference>
<evidence type="ECO:0000256" key="7">
    <source>
        <dbReference type="ARBA" id="ARBA00022884"/>
    </source>
</evidence>
<feature type="domain" description="Helicase ATP-binding" evidence="13">
    <location>
        <begin position="44"/>
        <end position="215"/>
    </location>
</feature>
<dbReference type="FunFam" id="3.30.70.330:FF:000068">
    <property type="entry name" value="ATP-dependent RNA helicase DeaD"/>
    <property type="match status" value="1"/>
</dbReference>
<gene>
    <name evidence="10" type="primary">deaD</name>
    <name evidence="10" type="synonym">csdA</name>
    <name evidence="16" type="ORF">ABNK63_05810</name>
</gene>
<evidence type="ECO:0000256" key="5">
    <source>
        <dbReference type="ARBA" id="ARBA00022806"/>
    </source>
</evidence>
<comment type="subcellular location">
    <subcellularLocation>
        <location evidence="1 10">Cytoplasm</location>
    </subcellularLocation>
</comment>
<dbReference type="GO" id="GO:0005524">
    <property type="term" value="F:ATP binding"/>
    <property type="evidence" value="ECO:0007669"/>
    <property type="project" value="UniProtKB-UniRule"/>
</dbReference>
<dbReference type="GO" id="GO:0005840">
    <property type="term" value="C:ribosome"/>
    <property type="evidence" value="ECO:0007669"/>
    <property type="project" value="TreeGrafter"/>
</dbReference>
<evidence type="ECO:0000256" key="10">
    <source>
        <dbReference type="HAMAP-Rule" id="MF_00964"/>
    </source>
</evidence>
<dbReference type="InterPro" id="IPR011545">
    <property type="entry name" value="DEAD/DEAH_box_helicase_dom"/>
</dbReference>
<dbReference type="Pfam" id="PF00271">
    <property type="entry name" value="Helicase_C"/>
    <property type="match status" value="1"/>
</dbReference>
<dbReference type="HAMAP" id="MF_00964">
    <property type="entry name" value="DEAD_helicase_DeaD"/>
    <property type="match status" value="1"/>
</dbReference>